<evidence type="ECO:0000256" key="1">
    <source>
        <dbReference type="SAM" id="MobiDB-lite"/>
    </source>
</evidence>
<proteinExistence type="predicted"/>
<evidence type="ECO:0000259" key="2">
    <source>
        <dbReference type="Pfam" id="PF09747"/>
    </source>
</evidence>
<comment type="caution">
    <text evidence="3">The sequence shown here is derived from an EMBL/GenBank/DDBJ whole genome shotgun (WGS) entry which is preliminary data.</text>
</comment>
<name>A0A9W8AUE2_9FUNG</name>
<dbReference type="EMBL" id="JANBPY010000870">
    <property type="protein sequence ID" value="KAJ1963106.1"/>
    <property type="molecule type" value="Genomic_DNA"/>
</dbReference>
<accession>A0A9W8AUE2</accession>
<protein>
    <recommendedName>
        <fullName evidence="2">CCD97-like C-terminal domain-containing protein</fullName>
    </recommendedName>
</protein>
<dbReference type="InterPro" id="IPR018613">
    <property type="entry name" value="Ccdc97-like"/>
</dbReference>
<dbReference type="InterPro" id="IPR040233">
    <property type="entry name" value="CCD97-like_C"/>
</dbReference>
<dbReference type="PANTHER" id="PTHR31840">
    <property type="entry name" value="COILED-COIL DOMAIN-CONTAINING PROTEIN 97"/>
    <property type="match status" value="1"/>
</dbReference>
<dbReference type="Proteomes" id="UP001150925">
    <property type="component" value="Unassembled WGS sequence"/>
</dbReference>
<evidence type="ECO:0000313" key="4">
    <source>
        <dbReference type="Proteomes" id="UP001150925"/>
    </source>
</evidence>
<feature type="region of interest" description="Disordered" evidence="1">
    <location>
        <begin position="149"/>
        <end position="173"/>
    </location>
</feature>
<dbReference type="AlphaFoldDB" id="A0A9W8AUE2"/>
<evidence type="ECO:0000313" key="3">
    <source>
        <dbReference type="EMBL" id="KAJ1963106.1"/>
    </source>
</evidence>
<gene>
    <name evidence="3" type="ORF">IWQ62_003320</name>
</gene>
<feature type="domain" description="CCD97-like C-terminal" evidence="2">
    <location>
        <begin position="16"/>
        <end position="235"/>
    </location>
</feature>
<feature type="compositionally biased region" description="Polar residues" evidence="1">
    <location>
        <begin position="149"/>
        <end position="163"/>
    </location>
</feature>
<reference evidence="3" key="1">
    <citation type="submission" date="2022-07" db="EMBL/GenBank/DDBJ databases">
        <title>Phylogenomic reconstructions and comparative analyses of Kickxellomycotina fungi.</title>
        <authorList>
            <person name="Reynolds N.K."/>
            <person name="Stajich J.E."/>
            <person name="Barry K."/>
            <person name="Grigoriev I.V."/>
            <person name="Crous P."/>
            <person name="Smith M.E."/>
        </authorList>
    </citation>
    <scope>NUCLEOTIDE SEQUENCE</scope>
    <source>
        <strain evidence="3">RSA 1196</strain>
    </source>
</reference>
<keyword evidence="4" id="KW-1185">Reference proteome</keyword>
<dbReference type="Pfam" id="PF09747">
    <property type="entry name" value="CCD97-like_C"/>
    <property type="match status" value="1"/>
</dbReference>
<dbReference type="PANTHER" id="PTHR31840:SF1">
    <property type="entry name" value="COILED-COIL DOMAIN-CONTAINING PROTEIN 97"/>
    <property type="match status" value="1"/>
</dbReference>
<dbReference type="OrthoDB" id="333176at2759"/>
<organism evidence="3 4">
    <name type="scientific">Dispira parvispora</name>
    <dbReference type="NCBI Taxonomy" id="1520584"/>
    <lineage>
        <taxon>Eukaryota</taxon>
        <taxon>Fungi</taxon>
        <taxon>Fungi incertae sedis</taxon>
        <taxon>Zoopagomycota</taxon>
        <taxon>Kickxellomycotina</taxon>
        <taxon>Dimargaritomycetes</taxon>
        <taxon>Dimargaritales</taxon>
        <taxon>Dimargaritaceae</taxon>
        <taxon>Dispira</taxon>
    </lineage>
</organism>
<sequence>MVNGPCTHPHNVVRKNRRLYYLTHVLRPQGYFSDAEMQQRDPVLYHEYVGQYIPDTLQWAPFPTDLGLVDRVYYGIDQENAQQLVEHHRRSQRVVEDTDADPSGQPTSSQEKSTALNVEPAAGSNSPVLGDGNQWYLHRHSTLVLGNSATKTTSASPPDNPQVQPKEGKRPNDTVQHLDTRERQLLYQDLVSIFEQRFLAGEDRDFDYSLVDSNPSYDDVHQLEQDQQDAYFDAEDSE</sequence>
<feature type="region of interest" description="Disordered" evidence="1">
    <location>
        <begin position="85"/>
        <end position="132"/>
    </location>
</feature>
<feature type="compositionally biased region" description="Polar residues" evidence="1">
    <location>
        <begin position="104"/>
        <end position="116"/>
    </location>
</feature>